<organism evidence="7 8">
    <name type="scientific">Caenorhabditis tropicalis</name>
    <dbReference type="NCBI Taxonomy" id="1561998"/>
    <lineage>
        <taxon>Eukaryota</taxon>
        <taxon>Metazoa</taxon>
        <taxon>Ecdysozoa</taxon>
        <taxon>Nematoda</taxon>
        <taxon>Chromadorea</taxon>
        <taxon>Rhabditida</taxon>
        <taxon>Rhabditina</taxon>
        <taxon>Rhabditomorpha</taxon>
        <taxon>Rhabditoidea</taxon>
        <taxon>Rhabditidae</taxon>
        <taxon>Peloderinae</taxon>
        <taxon>Caenorhabditis</taxon>
    </lineage>
</organism>
<dbReference type="Pfam" id="PF01697">
    <property type="entry name" value="Glyco_transf_92"/>
    <property type="match status" value="1"/>
</dbReference>
<evidence type="ECO:0000256" key="2">
    <source>
        <dbReference type="ARBA" id="ARBA00007647"/>
    </source>
</evidence>
<dbReference type="EC" id="2.4.1.-" evidence="6"/>
<evidence type="ECO:0000313" key="8">
    <source>
        <dbReference type="WBParaSite" id="Csp11.Scaffold630.g21574.t2"/>
    </source>
</evidence>
<accession>A0A1I7V1X7</accession>
<dbReference type="eggNOG" id="ENOG502SR1M">
    <property type="taxonomic scope" value="Eukaryota"/>
</dbReference>
<evidence type="ECO:0000256" key="3">
    <source>
        <dbReference type="ARBA" id="ARBA00022676"/>
    </source>
</evidence>
<keyword evidence="3 6" id="KW-0328">Glycosyltransferase</keyword>
<evidence type="ECO:0000313" key="7">
    <source>
        <dbReference type="Proteomes" id="UP000095282"/>
    </source>
</evidence>
<keyword evidence="5" id="KW-0472">Membrane</keyword>
<reference evidence="8" key="1">
    <citation type="submission" date="2016-11" db="UniProtKB">
        <authorList>
            <consortium name="WormBaseParasite"/>
        </authorList>
    </citation>
    <scope>IDENTIFICATION</scope>
</reference>
<keyword evidence="4 6" id="KW-0808">Transferase</keyword>
<dbReference type="PANTHER" id="PTHR47024:SF3">
    <property type="entry name" value="GLYCOSYLTRANSFERASE FAMILY 92 PROTEIN"/>
    <property type="match status" value="1"/>
</dbReference>
<dbReference type="AlphaFoldDB" id="A0A1I7V1X7"/>
<comment type="similarity">
    <text evidence="2 6">Belongs to the glycosyltransferase 92 family.</text>
</comment>
<proteinExistence type="inferred from homology"/>
<dbReference type="PANTHER" id="PTHR47024">
    <property type="entry name" value="BIOFILM ABSENT ON HEAD (AFTER YERSINIA EXPOSURE)-RELATED"/>
    <property type="match status" value="1"/>
</dbReference>
<comment type="subcellular location">
    <subcellularLocation>
        <location evidence="1">Membrane</location>
        <topology evidence="1">Single-pass membrane protein</topology>
    </subcellularLocation>
</comment>
<dbReference type="Proteomes" id="UP000095282">
    <property type="component" value="Unplaced"/>
</dbReference>
<evidence type="ECO:0000256" key="5">
    <source>
        <dbReference type="ARBA" id="ARBA00023136"/>
    </source>
</evidence>
<dbReference type="WBParaSite" id="Csp11.Scaffold630.g21574.t2">
    <property type="protein sequence ID" value="Csp11.Scaffold630.g21574.t2"/>
    <property type="gene ID" value="Csp11.Scaffold630.g21574"/>
</dbReference>
<evidence type="ECO:0000256" key="1">
    <source>
        <dbReference type="ARBA" id="ARBA00004167"/>
    </source>
</evidence>
<dbReference type="GO" id="GO:0016757">
    <property type="term" value="F:glycosyltransferase activity"/>
    <property type="evidence" value="ECO:0007669"/>
    <property type="project" value="UniProtKB-UniRule"/>
</dbReference>
<name>A0A1I7V1X7_9PELO</name>
<dbReference type="InterPro" id="IPR008166">
    <property type="entry name" value="Glyco_transf_92"/>
</dbReference>
<evidence type="ECO:0000256" key="6">
    <source>
        <dbReference type="RuleBase" id="RU366017"/>
    </source>
</evidence>
<keyword evidence="7" id="KW-1185">Reference proteome</keyword>
<protein>
    <recommendedName>
        <fullName evidence="6">Glycosyltransferase family 92 protein</fullName>
        <ecNumber evidence="6">2.4.1.-</ecNumber>
    </recommendedName>
</protein>
<sequence length="384" mass="44219">MNPCVTPMEFLSAELFFGNNTMKRVKLKGEPTEGECPWHWATQCLYNSYIWSVELLFEGDVKAVTIHLNNRDISLKIKKVRKKTTGFTVCVQPVYWYSEFHNIALFIETWRSQGATHFIVYFHSSTLEVRRLLEYYEILGIMKLESWPSFGPLSPEITFNFPSFDSSTYRVGHTLAQNLCALEMETELGAIADFDEVMVSDESLLIDYIEKIMKNEKVGAISFEHLLVKFEPKISGSRYLGALNPVFLNRNGPPKVVFNSSSVDIILTHSVRRFIGNETIVKANGSLLHYRHNSYTESAEEVKKPYKLFPSYPYLHLKRISKTIEKVFGSQIPSYNSTYLHLLNQCISKIVGEGKCRSTVAYCKQYMEPLTDWVYDKTADFFLS</sequence>
<evidence type="ECO:0000256" key="4">
    <source>
        <dbReference type="ARBA" id="ARBA00022679"/>
    </source>
</evidence>
<dbReference type="GO" id="GO:0016020">
    <property type="term" value="C:membrane"/>
    <property type="evidence" value="ECO:0007669"/>
    <property type="project" value="UniProtKB-SubCell"/>
</dbReference>